<dbReference type="AlphaFoldDB" id="A0A166TR43"/>
<reference evidence="1 2" key="1">
    <citation type="journal article" date="2016" name="Mol. Biol. Evol.">
        <title>Comparative Genomics of Early-Diverging Mushroom-Forming Fungi Provides Insights into the Origins of Lignocellulose Decay Capabilities.</title>
        <authorList>
            <person name="Nagy L.G."/>
            <person name="Riley R."/>
            <person name="Tritt A."/>
            <person name="Adam C."/>
            <person name="Daum C."/>
            <person name="Floudas D."/>
            <person name="Sun H."/>
            <person name="Yadav J.S."/>
            <person name="Pangilinan J."/>
            <person name="Larsson K.H."/>
            <person name="Matsuura K."/>
            <person name="Barry K."/>
            <person name="Labutti K."/>
            <person name="Kuo R."/>
            <person name="Ohm R.A."/>
            <person name="Bhattacharya S.S."/>
            <person name="Shirouzu T."/>
            <person name="Yoshinaga Y."/>
            <person name="Martin F.M."/>
            <person name="Grigoriev I.V."/>
            <person name="Hibbett D.S."/>
        </authorList>
    </citation>
    <scope>NUCLEOTIDE SEQUENCE [LARGE SCALE GENOMIC DNA]</scope>
    <source>
        <strain evidence="1 2">CBS 109695</strain>
    </source>
</reference>
<evidence type="ECO:0000313" key="1">
    <source>
        <dbReference type="EMBL" id="KZP30887.1"/>
    </source>
</evidence>
<organism evidence="1 2">
    <name type="scientific">Athelia psychrophila</name>
    <dbReference type="NCBI Taxonomy" id="1759441"/>
    <lineage>
        <taxon>Eukaryota</taxon>
        <taxon>Fungi</taxon>
        <taxon>Dikarya</taxon>
        <taxon>Basidiomycota</taxon>
        <taxon>Agaricomycotina</taxon>
        <taxon>Agaricomycetes</taxon>
        <taxon>Agaricomycetidae</taxon>
        <taxon>Atheliales</taxon>
        <taxon>Atheliaceae</taxon>
        <taxon>Athelia</taxon>
    </lineage>
</organism>
<keyword evidence="2" id="KW-1185">Reference proteome</keyword>
<sequence length="166" mass="18940">MLGLFASARTCFHSGSSLHTPPHTTVSLFLSNACQCASTDVIWFYRRASRPEGRLQGRLPLHRGHQSCRQHCIIGHESRHCRLLEPVALWRCFGAWRLWRRVSLGRHRTLLRLCLAPQADLIAAQRSAFIDCIADTAFILIDVASFEGTAKWNRGYSWLLLRVCRV</sequence>
<gene>
    <name evidence="1" type="ORF">FIBSPDRAFT_68893</name>
</gene>
<accession>A0A166TR43</accession>
<dbReference type="EMBL" id="KV417491">
    <property type="protein sequence ID" value="KZP30887.1"/>
    <property type="molecule type" value="Genomic_DNA"/>
</dbReference>
<name>A0A166TR43_9AGAM</name>
<proteinExistence type="predicted"/>
<protein>
    <submittedName>
        <fullName evidence="1">Uncharacterized protein</fullName>
    </submittedName>
</protein>
<dbReference type="Proteomes" id="UP000076532">
    <property type="component" value="Unassembled WGS sequence"/>
</dbReference>
<evidence type="ECO:0000313" key="2">
    <source>
        <dbReference type="Proteomes" id="UP000076532"/>
    </source>
</evidence>